<gene>
    <name evidence="1" type="ORF">HCU73_07510</name>
</gene>
<sequence>MTPDTLARLRRAVPACSLVVWADIDKGTVLAADGDLAYPQEHLDALGACAAQLLEVAAPGSGRQPDSALFAGPTGCRVFFRVPGAPAEAICCLGGPVADPPALLDRLRGALAAAPHPEAAA</sequence>
<dbReference type="AlphaFoldDB" id="A0A7X6GXX5"/>
<dbReference type="EMBL" id="JAAZQQ010000002">
    <property type="protein sequence ID" value="NKX44435.1"/>
    <property type="molecule type" value="Genomic_DNA"/>
</dbReference>
<reference evidence="1 2" key="1">
    <citation type="submission" date="2020-04" db="EMBL/GenBank/DDBJ databases">
        <authorList>
            <person name="Yoon J."/>
        </authorList>
    </citation>
    <scope>NUCLEOTIDE SEQUENCE [LARGE SCALE GENOMIC DNA]</scope>
    <source>
        <strain evidence="1 2">KMU-115</strain>
    </source>
</reference>
<dbReference type="RefSeq" id="WP_168622808.1">
    <property type="nucleotide sequence ID" value="NZ_JAAZQQ010000002.1"/>
</dbReference>
<proteinExistence type="predicted"/>
<evidence type="ECO:0000313" key="1">
    <source>
        <dbReference type="EMBL" id="NKX44435.1"/>
    </source>
</evidence>
<evidence type="ECO:0008006" key="3">
    <source>
        <dbReference type="Google" id="ProtNLM"/>
    </source>
</evidence>
<organism evidence="1 2">
    <name type="scientific">Roseicyclus persicicus</name>
    <dbReference type="NCBI Taxonomy" id="2650661"/>
    <lineage>
        <taxon>Bacteria</taxon>
        <taxon>Pseudomonadati</taxon>
        <taxon>Pseudomonadota</taxon>
        <taxon>Alphaproteobacteria</taxon>
        <taxon>Rhodobacterales</taxon>
        <taxon>Roseobacteraceae</taxon>
        <taxon>Roseicyclus</taxon>
    </lineage>
</organism>
<comment type="caution">
    <text evidence="1">The sequence shown here is derived from an EMBL/GenBank/DDBJ whole genome shotgun (WGS) entry which is preliminary data.</text>
</comment>
<keyword evidence="2" id="KW-1185">Reference proteome</keyword>
<protein>
    <recommendedName>
        <fullName evidence="3">Roadblock/LC7 domain-containing protein</fullName>
    </recommendedName>
</protein>
<accession>A0A7X6GXX5</accession>
<evidence type="ECO:0000313" key="2">
    <source>
        <dbReference type="Proteomes" id="UP000526408"/>
    </source>
</evidence>
<name>A0A7X6GXX5_9RHOB</name>
<dbReference type="Proteomes" id="UP000526408">
    <property type="component" value="Unassembled WGS sequence"/>
</dbReference>